<feature type="domain" description="Ribonuclease PIN" evidence="7">
    <location>
        <begin position="22"/>
        <end position="111"/>
    </location>
</feature>
<dbReference type="InterPro" id="IPR039907">
    <property type="entry name" value="NOB1"/>
</dbReference>
<evidence type="ECO:0000256" key="3">
    <source>
        <dbReference type="ARBA" id="ARBA00022723"/>
    </source>
</evidence>
<feature type="compositionally biased region" description="Low complexity" evidence="5">
    <location>
        <begin position="423"/>
        <end position="433"/>
    </location>
</feature>
<evidence type="ECO:0000256" key="5">
    <source>
        <dbReference type="SAM" id="MobiDB-lite"/>
    </source>
</evidence>
<dbReference type="CDD" id="cd09876">
    <property type="entry name" value="PIN_Nob1-like"/>
    <property type="match status" value="1"/>
</dbReference>
<evidence type="ECO:0000256" key="4">
    <source>
        <dbReference type="ARBA" id="ARBA00022801"/>
    </source>
</evidence>
<dbReference type="GO" id="GO:0030490">
    <property type="term" value="P:maturation of SSU-rRNA"/>
    <property type="evidence" value="ECO:0007669"/>
    <property type="project" value="TreeGrafter"/>
</dbReference>
<dbReference type="GO" id="GO:0004521">
    <property type="term" value="F:RNA endonuclease activity"/>
    <property type="evidence" value="ECO:0007669"/>
    <property type="project" value="UniProtKB-ARBA"/>
</dbReference>
<keyword evidence="2" id="KW-0540">Nuclease</keyword>
<feature type="domain" description="Nin one binding (NOB1) Zn-ribbon-like" evidence="6">
    <location>
        <begin position="470"/>
        <end position="547"/>
    </location>
</feature>
<name>A0AAD2FIQ7_9STRA</name>
<evidence type="ECO:0000313" key="8">
    <source>
        <dbReference type="EMBL" id="CAJ1934562.1"/>
    </source>
</evidence>
<dbReference type="PANTHER" id="PTHR12814:SF2">
    <property type="entry name" value="RNA-BINDING PROTEIN NOB1"/>
    <property type="match status" value="1"/>
</dbReference>
<keyword evidence="4" id="KW-0378">Hydrolase</keyword>
<evidence type="ECO:0000259" key="6">
    <source>
        <dbReference type="Pfam" id="PF08772"/>
    </source>
</evidence>
<evidence type="ECO:0000313" key="9">
    <source>
        <dbReference type="Proteomes" id="UP001295423"/>
    </source>
</evidence>
<feature type="compositionally biased region" description="Acidic residues" evidence="5">
    <location>
        <begin position="155"/>
        <end position="171"/>
    </location>
</feature>
<dbReference type="GO" id="GO:0005737">
    <property type="term" value="C:cytoplasm"/>
    <property type="evidence" value="ECO:0007669"/>
    <property type="project" value="UniProtKB-ARBA"/>
</dbReference>
<comment type="similarity">
    <text evidence="1">Belongs to the NOB1 family.</text>
</comment>
<dbReference type="GO" id="GO:0031981">
    <property type="term" value="C:nuclear lumen"/>
    <property type="evidence" value="ECO:0007669"/>
    <property type="project" value="UniProtKB-ARBA"/>
</dbReference>
<feature type="compositionally biased region" description="Low complexity" evidence="5">
    <location>
        <begin position="186"/>
        <end position="196"/>
    </location>
</feature>
<dbReference type="GO" id="GO:0030688">
    <property type="term" value="C:preribosome, small subunit precursor"/>
    <property type="evidence" value="ECO:0007669"/>
    <property type="project" value="TreeGrafter"/>
</dbReference>
<dbReference type="GO" id="GO:0046872">
    <property type="term" value="F:metal ion binding"/>
    <property type="evidence" value="ECO:0007669"/>
    <property type="project" value="UniProtKB-KW"/>
</dbReference>
<organism evidence="8 9">
    <name type="scientific">Cylindrotheca closterium</name>
    <dbReference type="NCBI Taxonomy" id="2856"/>
    <lineage>
        <taxon>Eukaryota</taxon>
        <taxon>Sar</taxon>
        <taxon>Stramenopiles</taxon>
        <taxon>Ochrophyta</taxon>
        <taxon>Bacillariophyta</taxon>
        <taxon>Bacillariophyceae</taxon>
        <taxon>Bacillariophycidae</taxon>
        <taxon>Bacillariales</taxon>
        <taxon>Bacillariaceae</taxon>
        <taxon>Cylindrotheca</taxon>
    </lineage>
</organism>
<dbReference type="Pfam" id="PF08772">
    <property type="entry name" value="Zn_ribbon_NOB1"/>
    <property type="match status" value="1"/>
</dbReference>
<proteinExistence type="inferred from homology"/>
<feature type="region of interest" description="Disordered" evidence="5">
    <location>
        <begin position="130"/>
        <end position="171"/>
    </location>
</feature>
<dbReference type="Gene3D" id="3.40.50.1010">
    <property type="entry name" value="5'-nuclease"/>
    <property type="match status" value="1"/>
</dbReference>
<feature type="compositionally biased region" description="Acidic residues" evidence="5">
    <location>
        <begin position="289"/>
        <end position="310"/>
    </location>
</feature>
<feature type="region of interest" description="Disordered" evidence="5">
    <location>
        <begin position="186"/>
        <end position="339"/>
    </location>
</feature>
<evidence type="ECO:0000259" key="7">
    <source>
        <dbReference type="Pfam" id="PF17146"/>
    </source>
</evidence>
<keyword evidence="3" id="KW-0479">Metal-binding</keyword>
<feature type="region of interest" description="Disordered" evidence="5">
    <location>
        <begin position="609"/>
        <end position="642"/>
    </location>
</feature>
<dbReference type="SUPFAM" id="SSF144206">
    <property type="entry name" value="NOB1 zinc finger-like"/>
    <property type="match status" value="1"/>
</dbReference>
<feature type="compositionally biased region" description="Basic and acidic residues" evidence="5">
    <location>
        <begin position="139"/>
        <end position="154"/>
    </location>
</feature>
<dbReference type="Proteomes" id="UP001295423">
    <property type="component" value="Unassembled WGS sequence"/>
</dbReference>
<keyword evidence="9" id="KW-1185">Reference proteome</keyword>
<sequence>MSNPSTNNSNNNNSDDAVYRALVIDSGPIIKNTATSKLYGKANVYYTTPAVIQEIRDAKARQSLDQLPFELYQREPSQEALERVISFAKQTGDHASLSNVDIQVLALCVDLEKEGCLDLEHIRTSPKRMVGLGPIKNLAGDDKTENQEEKKEGTVEEEDDDGEDSDDEGNELEDGVTFFQQSPSVADAPEPIAAPKPEAPKQPMSWAKVANPSASDSVTVVKESMKTITLAEPSPATGGGGQFDDADDDEENVSGNDQTNDIANEEELQKELESAFPSLTAAATVPYEGSDDEEEEEEDKADAETEDDEEAMLKKLEEEESERERKRQEALKPISNSGKLYNSFRKYGDLMKAAPPKKKEVKKATTALMKIAKDEEPTDRGLESRIMGSSGAGMMSDMNEQDDDGEGWITCSSDIQQGRLVPKSSNKAASASNLGPPTSQRTACTTTDFAMQNVLLQMGLPLLSVDGMKIRRLKSWVYRCGACFRVHTDAEFNGMKRLFCSHCGSEMMQRVACSIDGKTGRLKLHLKKNYRHNLRGTKFSLPKPGSGNRFQGDLLLREDQLLTGAWNQKMRMRTGGKSKTHAQSIFGKDIASNVGCNAKGSMTADDIRVGFGRRNPNSAKGRERRGKKKKGADRACGLRRYH</sequence>
<dbReference type="Gene3D" id="6.20.210.10">
    <property type="entry name" value="Nin one binding (NOB1), Zn-ribbon-like"/>
    <property type="match status" value="1"/>
</dbReference>
<dbReference type="GO" id="GO:0016787">
    <property type="term" value="F:hydrolase activity"/>
    <property type="evidence" value="ECO:0007669"/>
    <property type="project" value="UniProtKB-KW"/>
</dbReference>
<evidence type="ECO:0000256" key="2">
    <source>
        <dbReference type="ARBA" id="ARBA00022722"/>
    </source>
</evidence>
<dbReference type="AlphaFoldDB" id="A0AAD2FIQ7"/>
<feature type="compositionally biased region" description="Polar residues" evidence="5">
    <location>
        <begin position="253"/>
        <end position="262"/>
    </location>
</feature>
<reference evidence="8" key="1">
    <citation type="submission" date="2023-08" db="EMBL/GenBank/DDBJ databases">
        <authorList>
            <person name="Audoor S."/>
            <person name="Bilcke G."/>
        </authorList>
    </citation>
    <scope>NUCLEOTIDE SEQUENCE</scope>
</reference>
<dbReference type="InterPro" id="IPR036283">
    <property type="entry name" value="NOB1_Zf-like_sf"/>
</dbReference>
<dbReference type="Pfam" id="PF17146">
    <property type="entry name" value="PIN_6"/>
    <property type="match status" value="1"/>
</dbReference>
<dbReference type="FunFam" id="3.40.50.1010:FF:000020">
    <property type="entry name" value="20S-pre-rRNA D-site endonuclease NOB1"/>
    <property type="match status" value="1"/>
</dbReference>
<dbReference type="InterPro" id="IPR014881">
    <property type="entry name" value="NOB1_Zn-bd"/>
</dbReference>
<comment type="caution">
    <text evidence="8">The sequence shown here is derived from an EMBL/GenBank/DDBJ whole genome shotgun (WGS) entry which is preliminary data.</text>
</comment>
<accession>A0AAD2FIQ7</accession>
<protein>
    <recommendedName>
        <fullName evidence="10">20S-pre-rRNA D-site endonuclease NOB1</fullName>
    </recommendedName>
</protein>
<dbReference type="InterPro" id="IPR033411">
    <property type="entry name" value="Ribonuclease_PIN"/>
</dbReference>
<evidence type="ECO:0008006" key="10">
    <source>
        <dbReference type="Google" id="ProtNLM"/>
    </source>
</evidence>
<dbReference type="EMBL" id="CAKOGP040000336">
    <property type="protein sequence ID" value="CAJ1934562.1"/>
    <property type="molecule type" value="Genomic_DNA"/>
</dbReference>
<feature type="compositionally biased region" description="Basic residues" evidence="5">
    <location>
        <begin position="622"/>
        <end position="642"/>
    </location>
</feature>
<evidence type="ECO:0000256" key="1">
    <source>
        <dbReference type="ARBA" id="ARBA00005858"/>
    </source>
</evidence>
<feature type="compositionally biased region" description="Basic and acidic residues" evidence="5">
    <location>
        <begin position="311"/>
        <end position="330"/>
    </location>
</feature>
<feature type="region of interest" description="Disordered" evidence="5">
    <location>
        <begin position="421"/>
        <end position="442"/>
    </location>
</feature>
<dbReference type="PANTHER" id="PTHR12814">
    <property type="entry name" value="RNA-BINDING PROTEIN NOB1"/>
    <property type="match status" value="1"/>
</dbReference>
<gene>
    <name evidence="8" type="ORF">CYCCA115_LOCUS3902</name>
</gene>